<dbReference type="PROSITE" id="PS50005">
    <property type="entry name" value="TPR"/>
    <property type="match status" value="2"/>
</dbReference>
<dbReference type="InterPro" id="IPR019734">
    <property type="entry name" value="TPR_rpt"/>
</dbReference>
<protein>
    <submittedName>
        <fullName evidence="2">Tetratricopeptide repeat protein</fullName>
    </submittedName>
</protein>
<organism evidence="2 3">
    <name type="scientific">Tenacibaculum polynesiense</name>
    <dbReference type="NCBI Taxonomy" id="3137857"/>
    <lineage>
        <taxon>Bacteria</taxon>
        <taxon>Pseudomonadati</taxon>
        <taxon>Bacteroidota</taxon>
        <taxon>Flavobacteriia</taxon>
        <taxon>Flavobacteriales</taxon>
        <taxon>Flavobacteriaceae</taxon>
        <taxon>Tenacibaculum</taxon>
    </lineage>
</organism>
<reference evidence="2 3" key="1">
    <citation type="submission" date="2024-05" db="EMBL/GenBank/DDBJ databases">
        <authorList>
            <person name="Duchaud E."/>
        </authorList>
    </citation>
    <scope>NUCLEOTIDE SEQUENCE [LARGE SCALE GENOMIC DNA]</scope>
    <source>
        <strain evidence="2">Ena-SAMPLE-TAB-13-05-2024-13:56:06:370-140308</strain>
    </source>
</reference>
<feature type="repeat" description="TPR" evidence="1">
    <location>
        <begin position="64"/>
        <end position="97"/>
    </location>
</feature>
<dbReference type="InterPro" id="IPR011990">
    <property type="entry name" value="TPR-like_helical_dom_sf"/>
</dbReference>
<proteinExistence type="predicted"/>
<dbReference type="Pfam" id="PF13181">
    <property type="entry name" value="TPR_8"/>
    <property type="match status" value="2"/>
</dbReference>
<keyword evidence="1" id="KW-0802">TPR repeat</keyword>
<gene>
    <name evidence="2" type="ORF">T190423A01A_90114</name>
</gene>
<evidence type="ECO:0000313" key="3">
    <source>
        <dbReference type="Proteomes" id="UP001497527"/>
    </source>
</evidence>
<sequence length="220" mass="25547">MIDNFLYLRKWKRTMKNVVIAVLFFCILVSCKGSSDKEISKHSKDTSIYYKNLFKIGLIKDSIASVSFDLGSEYSAKGEYKKAKRFYQKSNEIEPNNKYILSALGILSADLKEEKDCIMYFDKSIEVDSLDGTTYMNYGAAFNRLNNFDKSIKVLDKGLKLENDLERKGYFYYNLANAYYKKKDYKKSNELNNLALDIVKLPAVREDIIELKKVLKELNQ</sequence>
<comment type="caution">
    <text evidence="2">The sequence shown here is derived from an EMBL/GenBank/DDBJ whole genome shotgun (WGS) entry which is preliminary data.</text>
</comment>
<dbReference type="Proteomes" id="UP001497527">
    <property type="component" value="Unassembled WGS sequence"/>
</dbReference>
<dbReference type="SUPFAM" id="SSF48452">
    <property type="entry name" value="TPR-like"/>
    <property type="match status" value="1"/>
</dbReference>
<accession>A0ABM9PGJ3</accession>
<evidence type="ECO:0000313" key="2">
    <source>
        <dbReference type="EMBL" id="CAL2104689.1"/>
    </source>
</evidence>
<evidence type="ECO:0000256" key="1">
    <source>
        <dbReference type="PROSITE-ProRule" id="PRU00339"/>
    </source>
</evidence>
<keyword evidence="3" id="KW-1185">Reference proteome</keyword>
<name>A0ABM9PGJ3_9FLAO</name>
<feature type="repeat" description="TPR" evidence="1">
    <location>
        <begin position="132"/>
        <end position="165"/>
    </location>
</feature>
<dbReference type="SMART" id="SM00028">
    <property type="entry name" value="TPR"/>
    <property type="match status" value="4"/>
</dbReference>
<dbReference type="EMBL" id="CAXJIO010000018">
    <property type="protein sequence ID" value="CAL2104689.1"/>
    <property type="molecule type" value="Genomic_DNA"/>
</dbReference>
<dbReference type="Gene3D" id="1.25.40.10">
    <property type="entry name" value="Tetratricopeptide repeat domain"/>
    <property type="match status" value="1"/>
</dbReference>